<organism evidence="16 17">
    <name type="scientific">Mariniplasma anaerobium</name>
    <dbReference type="NCBI Taxonomy" id="2735436"/>
    <lineage>
        <taxon>Bacteria</taxon>
        <taxon>Bacillati</taxon>
        <taxon>Mycoplasmatota</taxon>
        <taxon>Mollicutes</taxon>
        <taxon>Acholeplasmatales</taxon>
        <taxon>Acholeplasmataceae</taxon>
        <taxon>Mariniplasma</taxon>
    </lineage>
</organism>
<evidence type="ECO:0000259" key="13">
    <source>
        <dbReference type="Pfam" id="PF00438"/>
    </source>
</evidence>
<evidence type="ECO:0000256" key="11">
    <source>
        <dbReference type="RuleBase" id="RU000542"/>
    </source>
</evidence>
<evidence type="ECO:0000256" key="1">
    <source>
        <dbReference type="ARBA" id="ARBA00005224"/>
    </source>
</evidence>
<dbReference type="PANTHER" id="PTHR11964">
    <property type="entry name" value="S-ADENOSYLMETHIONINE SYNTHETASE"/>
    <property type="match status" value="1"/>
</dbReference>
<evidence type="ECO:0000259" key="14">
    <source>
        <dbReference type="Pfam" id="PF02772"/>
    </source>
</evidence>
<evidence type="ECO:0000259" key="15">
    <source>
        <dbReference type="Pfam" id="PF02773"/>
    </source>
</evidence>
<dbReference type="InterPro" id="IPR022629">
    <property type="entry name" value="S-AdoMet_synt_central"/>
</dbReference>
<name>A0A7U9TJU3_9MOLU</name>
<comment type="catalytic activity">
    <reaction evidence="10">
        <text>L-methionine + ATP + H2O = S-adenosyl-L-methionine + phosphate + diphosphate</text>
        <dbReference type="Rhea" id="RHEA:21080"/>
        <dbReference type="ChEBI" id="CHEBI:15377"/>
        <dbReference type="ChEBI" id="CHEBI:30616"/>
        <dbReference type="ChEBI" id="CHEBI:33019"/>
        <dbReference type="ChEBI" id="CHEBI:43474"/>
        <dbReference type="ChEBI" id="CHEBI:57844"/>
        <dbReference type="ChEBI" id="CHEBI:59789"/>
        <dbReference type="EC" id="2.5.1.6"/>
    </reaction>
</comment>
<accession>A0A7U9TJU3</accession>
<comment type="similarity">
    <text evidence="2 10 12">Belongs to the AdoMet synthase family.</text>
</comment>
<feature type="binding site" evidence="10">
    <location>
        <position position="265"/>
    </location>
    <ligand>
        <name>ATP</name>
        <dbReference type="ChEBI" id="CHEBI:30616"/>
        <note>ligand shared between two neighboring subunits</note>
    </ligand>
</feature>
<proteinExistence type="inferred from homology"/>
<keyword evidence="17" id="KW-1185">Reference proteome</keyword>
<protein>
    <recommendedName>
        <fullName evidence="10">S-adenosylmethionine synthase</fullName>
        <shortName evidence="10">AdoMet synthase</shortName>
        <ecNumber evidence="10">2.5.1.6</ecNumber>
    </recommendedName>
    <alternativeName>
        <fullName evidence="10">MAT</fullName>
    </alternativeName>
    <alternativeName>
        <fullName evidence="10">Methionine adenosyltransferase</fullName>
    </alternativeName>
</protein>
<feature type="binding site" description="in other chain" evidence="10">
    <location>
        <begin position="163"/>
        <end position="165"/>
    </location>
    <ligand>
        <name>ATP</name>
        <dbReference type="ChEBI" id="CHEBI:30616"/>
        <note>ligand shared between two neighboring subunits</note>
    </ligand>
</feature>
<evidence type="ECO:0000256" key="6">
    <source>
        <dbReference type="ARBA" id="ARBA00022741"/>
    </source>
</evidence>
<dbReference type="PIRSF" id="PIRSF000497">
    <property type="entry name" value="MAT"/>
    <property type="match status" value="1"/>
</dbReference>
<dbReference type="KEGG" id="manr:MPAN_012320"/>
<evidence type="ECO:0000256" key="12">
    <source>
        <dbReference type="RuleBase" id="RU004462"/>
    </source>
</evidence>
<dbReference type="RefSeq" id="WP_176238844.1">
    <property type="nucleotide sequence ID" value="NZ_AP024412.1"/>
</dbReference>
<keyword evidence="8 10" id="KW-0460">Magnesium</keyword>
<keyword evidence="5 10" id="KW-0479">Metal-binding</keyword>
<feature type="domain" description="S-adenosylmethionine synthetase C-terminal" evidence="15">
    <location>
        <begin position="233"/>
        <end position="371"/>
    </location>
</feature>
<feature type="binding site" description="in other chain" evidence="10">
    <location>
        <position position="55"/>
    </location>
    <ligand>
        <name>L-methionine</name>
        <dbReference type="ChEBI" id="CHEBI:57844"/>
        <note>ligand shared between two neighboring subunits</note>
    </ligand>
</feature>
<dbReference type="InterPro" id="IPR022636">
    <property type="entry name" value="S-AdoMet_synthetase_sfam"/>
</dbReference>
<keyword evidence="9 10" id="KW-0630">Potassium</keyword>
<feature type="binding site" evidence="10">
    <location>
        <position position="16"/>
    </location>
    <ligand>
        <name>Mg(2+)</name>
        <dbReference type="ChEBI" id="CHEBI:18420"/>
    </ligand>
</feature>
<keyword evidence="7 10" id="KW-0067">ATP-binding</keyword>
<feature type="binding site" evidence="10">
    <location>
        <position position="42"/>
    </location>
    <ligand>
        <name>K(+)</name>
        <dbReference type="ChEBI" id="CHEBI:29103"/>
    </ligand>
</feature>
<dbReference type="CDD" id="cd18079">
    <property type="entry name" value="S-AdoMet_synt"/>
    <property type="match status" value="1"/>
</dbReference>
<evidence type="ECO:0000313" key="16">
    <source>
        <dbReference type="EMBL" id="BCR36339.1"/>
    </source>
</evidence>
<evidence type="ECO:0000256" key="4">
    <source>
        <dbReference type="ARBA" id="ARBA00022679"/>
    </source>
</evidence>
<dbReference type="SUPFAM" id="SSF55973">
    <property type="entry name" value="S-adenosylmethionine synthetase"/>
    <property type="match status" value="3"/>
</dbReference>
<evidence type="ECO:0000256" key="10">
    <source>
        <dbReference type="HAMAP-Rule" id="MF_00086"/>
    </source>
</evidence>
<reference evidence="16" key="1">
    <citation type="submission" date="2021-01" db="EMBL/GenBank/DDBJ databases">
        <title>Draft genome sequence of Acholeplasmataceae bacterium strain Mahy22.</title>
        <authorList>
            <person name="Watanabe M."/>
            <person name="Kojima H."/>
            <person name="Fukui M."/>
        </authorList>
    </citation>
    <scope>NUCLEOTIDE SEQUENCE</scope>
    <source>
        <strain evidence="16">Mahy22</strain>
    </source>
</reference>
<keyword evidence="3 10" id="KW-0554">One-carbon metabolism</keyword>
<keyword evidence="6 10" id="KW-0547">Nucleotide-binding</keyword>
<dbReference type="PROSITE" id="PS00377">
    <property type="entry name" value="ADOMET_SYNTHASE_2"/>
    <property type="match status" value="1"/>
</dbReference>
<evidence type="ECO:0000256" key="2">
    <source>
        <dbReference type="ARBA" id="ARBA00009685"/>
    </source>
</evidence>
<dbReference type="FunFam" id="3.30.300.10:FF:000003">
    <property type="entry name" value="S-adenosylmethionine synthase"/>
    <property type="match status" value="1"/>
</dbReference>
<gene>
    <name evidence="16" type="primary">metK_2</name>
    <name evidence="10" type="synonym">metK</name>
    <name evidence="16" type="ORF">MPAN_012320</name>
</gene>
<dbReference type="InterPro" id="IPR022630">
    <property type="entry name" value="S-AdoMet_synt_C"/>
</dbReference>
<dbReference type="GO" id="GO:0004478">
    <property type="term" value="F:methionine adenosyltransferase activity"/>
    <property type="evidence" value="ECO:0007669"/>
    <property type="project" value="UniProtKB-UniRule"/>
</dbReference>
<feature type="binding site" evidence="10">
    <location>
        <position position="238"/>
    </location>
    <ligand>
        <name>ATP</name>
        <dbReference type="ChEBI" id="CHEBI:30616"/>
        <note>ligand shared between two neighboring subunits</note>
    </ligand>
</feature>
<dbReference type="GO" id="GO:0005524">
    <property type="term" value="F:ATP binding"/>
    <property type="evidence" value="ECO:0007669"/>
    <property type="project" value="UniProtKB-UniRule"/>
</dbReference>
<sequence>MYKLFSSESVTEGHPDKVSDYISDSILDACLEQDPESRVAIETAVTSHYCLLFGEITSKAVINYESIVKKAIEEIGYTKEEYGYSADTVKIDIRIDKQSEDIAIGVDKSKDKQLGAGDQGLMFGYANHDTDVYLPLPIYLAHRLAERLSYVRKNEIIPNLRPDGKTQVTIAYDKDNKPDYIHTVVLSTQHDDCWKQEDLRKEVMKHVIKPVLEDYDTSKTVYQINPTGKFVKGGPHGDAGLTGRKIIVDTYGGYARHGGGAFSGKDATKVDKSAAYMARYIAKNIVASNIATECEIQLAYAIGLSEPVSFSINTFGTEKVDIEKIYEVVNQNFDLTPQGIIETLNLNRPIYKKTSSYGHFGRNLDEFTWEQTNKIELFAKLLYNENGDKI</sequence>
<feature type="binding site" evidence="10">
    <location>
        <position position="238"/>
    </location>
    <ligand>
        <name>L-methionine</name>
        <dbReference type="ChEBI" id="CHEBI:57844"/>
        <note>ligand shared between two neighboring subunits</note>
    </ligand>
</feature>
<evidence type="ECO:0000256" key="7">
    <source>
        <dbReference type="ARBA" id="ARBA00022840"/>
    </source>
</evidence>
<comment type="subunit">
    <text evidence="10">Homotetramer; dimer of dimers.</text>
</comment>
<dbReference type="EMBL" id="AP024412">
    <property type="protein sequence ID" value="BCR36339.1"/>
    <property type="molecule type" value="Genomic_DNA"/>
</dbReference>
<comment type="cofactor">
    <cofactor evidence="10">
        <name>K(+)</name>
        <dbReference type="ChEBI" id="CHEBI:29103"/>
    </cofactor>
    <text evidence="10">Binds 1 potassium ion per subunit.</text>
</comment>
<dbReference type="Pfam" id="PF02773">
    <property type="entry name" value="S-AdoMet_synt_C"/>
    <property type="match status" value="1"/>
</dbReference>
<comment type="subcellular location">
    <subcellularLocation>
        <location evidence="10 11">Cytoplasm</location>
    </subcellularLocation>
</comment>
<feature type="binding site" description="in other chain" evidence="10">
    <location>
        <begin position="244"/>
        <end position="245"/>
    </location>
    <ligand>
        <name>ATP</name>
        <dbReference type="ChEBI" id="CHEBI:30616"/>
        <note>ligand shared between two neighboring subunits</note>
    </ligand>
</feature>
<dbReference type="UniPathway" id="UPA00315">
    <property type="reaction ID" value="UER00080"/>
</dbReference>
<comment type="function">
    <text evidence="10">Catalyzes the formation of S-adenosylmethionine (AdoMet) from methionine and ATP. The overall synthetic reaction is composed of two sequential steps, AdoMet formation and the subsequent tripolyphosphate hydrolysis which occurs prior to release of AdoMet from the enzyme.</text>
</comment>
<feature type="region of interest" description="Flexible loop" evidence="10">
    <location>
        <begin position="98"/>
        <end position="108"/>
    </location>
</feature>
<dbReference type="InterPro" id="IPR022631">
    <property type="entry name" value="ADOMET_SYNTHASE_CS"/>
</dbReference>
<dbReference type="GO" id="GO:0006730">
    <property type="term" value="P:one-carbon metabolic process"/>
    <property type="evidence" value="ECO:0007669"/>
    <property type="project" value="UniProtKB-KW"/>
</dbReference>
<dbReference type="InterPro" id="IPR002133">
    <property type="entry name" value="S-AdoMet_synthetase"/>
</dbReference>
<feature type="binding site" description="in other chain" evidence="10">
    <location>
        <begin position="229"/>
        <end position="230"/>
    </location>
    <ligand>
        <name>ATP</name>
        <dbReference type="ChEBI" id="CHEBI:30616"/>
        <note>ligand shared between two neighboring subunits</note>
    </ligand>
</feature>
<evidence type="ECO:0000256" key="5">
    <source>
        <dbReference type="ARBA" id="ARBA00022723"/>
    </source>
</evidence>
<dbReference type="PROSITE" id="PS00376">
    <property type="entry name" value="ADOMET_SYNTHASE_1"/>
    <property type="match status" value="1"/>
</dbReference>
<dbReference type="AlphaFoldDB" id="A0A7U9TJU3"/>
<feature type="binding site" description="in other chain" evidence="10">
    <location>
        <position position="14"/>
    </location>
    <ligand>
        <name>ATP</name>
        <dbReference type="ChEBI" id="CHEBI:30616"/>
        <note>ligand shared between two neighboring subunits</note>
    </ligand>
</feature>
<dbReference type="HAMAP" id="MF_00086">
    <property type="entry name" value="S_AdoMet_synth1"/>
    <property type="match status" value="1"/>
</dbReference>
<dbReference type="Proteomes" id="UP000620133">
    <property type="component" value="Chromosome"/>
</dbReference>
<comment type="pathway">
    <text evidence="1 10">Amino-acid biosynthesis; S-adenosyl-L-methionine biosynthesis; S-adenosyl-L-methionine from L-methionine: step 1/1.</text>
</comment>
<dbReference type="GO" id="GO:0005737">
    <property type="term" value="C:cytoplasm"/>
    <property type="evidence" value="ECO:0007669"/>
    <property type="project" value="UniProtKB-SubCell"/>
</dbReference>
<dbReference type="Pfam" id="PF00438">
    <property type="entry name" value="S-AdoMet_synt_N"/>
    <property type="match status" value="1"/>
</dbReference>
<feature type="domain" description="S-adenosylmethionine synthetase central" evidence="14">
    <location>
        <begin position="114"/>
        <end position="230"/>
    </location>
</feature>
<feature type="binding site" evidence="10">
    <location>
        <position position="261"/>
    </location>
    <ligand>
        <name>ATP</name>
        <dbReference type="ChEBI" id="CHEBI:30616"/>
        <note>ligand shared between two neighboring subunits</note>
    </ligand>
</feature>
<keyword evidence="10" id="KW-0963">Cytoplasm</keyword>
<dbReference type="NCBIfam" id="TIGR01034">
    <property type="entry name" value="metK"/>
    <property type="match status" value="1"/>
</dbReference>
<dbReference type="GO" id="GO:0006556">
    <property type="term" value="P:S-adenosylmethionine biosynthetic process"/>
    <property type="evidence" value="ECO:0007669"/>
    <property type="project" value="UniProtKB-UniRule"/>
</dbReference>
<feature type="binding site" description="in other chain" evidence="10">
    <location>
        <position position="269"/>
    </location>
    <ligand>
        <name>L-methionine</name>
        <dbReference type="ChEBI" id="CHEBI:57844"/>
        <note>ligand shared between two neighboring subunits</note>
    </ligand>
</feature>
<comment type="cofactor">
    <cofactor evidence="10">
        <name>Mg(2+)</name>
        <dbReference type="ChEBI" id="CHEBI:18420"/>
    </cofactor>
    <text evidence="10">Binds 2 divalent ions per subunit.</text>
</comment>
<dbReference type="GO" id="GO:0000287">
    <property type="term" value="F:magnesium ion binding"/>
    <property type="evidence" value="ECO:0007669"/>
    <property type="project" value="UniProtKB-UniRule"/>
</dbReference>
<evidence type="ECO:0000313" key="17">
    <source>
        <dbReference type="Proteomes" id="UP000620133"/>
    </source>
</evidence>
<dbReference type="InterPro" id="IPR022628">
    <property type="entry name" value="S-AdoMet_synt_N"/>
</dbReference>
<keyword evidence="4 10" id="KW-0808">Transferase</keyword>
<feature type="binding site" description="in other chain" evidence="10">
    <location>
        <position position="98"/>
    </location>
    <ligand>
        <name>L-methionine</name>
        <dbReference type="ChEBI" id="CHEBI:57844"/>
        <note>ligand shared between two neighboring subunits</note>
    </ligand>
</feature>
<dbReference type="EC" id="2.5.1.6" evidence="10"/>
<evidence type="ECO:0000256" key="3">
    <source>
        <dbReference type="ARBA" id="ARBA00022563"/>
    </source>
</evidence>
<feature type="domain" description="S-adenosylmethionine synthetase N-terminal" evidence="13">
    <location>
        <begin position="4"/>
        <end position="99"/>
    </location>
</feature>
<dbReference type="Pfam" id="PF02772">
    <property type="entry name" value="S-AdoMet_synt_M"/>
    <property type="match status" value="1"/>
</dbReference>
<evidence type="ECO:0000256" key="8">
    <source>
        <dbReference type="ARBA" id="ARBA00022842"/>
    </source>
</evidence>
<evidence type="ECO:0000256" key="9">
    <source>
        <dbReference type="ARBA" id="ARBA00022958"/>
    </source>
</evidence>
<dbReference type="Gene3D" id="3.30.300.10">
    <property type="match status" value="3"/>
</dbReference>